<feature type="region of interest" description="Disordered" evidence="2">
    <location>
        <begin position="33"/>
        <end position="55"/>
    </location>
</feature>
<dbReference type="Gene3D" id="3.30.160.60">
    <property type="entry name" value="Classic Zinc Finger"/>
    <property type="match status" value="1"/>
</dbReference>
<feature type="domain" description="C2H2-type" evidence="3">
    <location>
        <begin position="69"/>
        <end position="97"/>
    </location>
</feature>
<evidence type="ECO:0000256" key="2">
    <source>
        <dbReference type="SAM" id="MobiDB-lite"/>
    </source>
</evidence>
<reference evidence="4" key="1">
    <citation type="journal article" date="2019" name="Database">
        <title>The radish genome database (RadishGD): an integrated information resource for radish genomics.</title>
        <authorList>
            <person name="Yu H.J."/>
            <person name="Baek S."/>
            <person name="Lee Y.J."/>
            <person name="Cho A."/>
            <person name="Mun J.H."/>
        </authorList>
    </citation>
    <scope>NUCLEOTIDE SEQUENCE [LARGE SCALE GENOMIC DNA]</scope>
    <source>
        <strain evidence="4">cv. WK10039</strain>
    </source>
</reference>
<keyword evidence="1" id="KW-0862">Zinc</keyword>
<feature type="domain" description="C2H2-type" evidence="3">
    <location>
        <begin position="10"/>
        <end position="37"/>
    </location>
</feature>
<dbReference type="RefSeq" id="XP_018460431.1">
    <property type="nucleotide sequence ID" value="XM_018604929.2"/>
</dbReference>
<feature type="region of interest" description="Disordered" evidence="2">
    <location>
        <begin position="102"/>
        <end position="121"/>
    </location>
</feature>
<dbReference type="InterPro" id="IPR036236">
    <property type="entry name" value="Znf_C2H2_sf"/>
</dbReference>
<dbReference type="GO" id="GO:0008270">
    <property type="term" value="F:zinc ion binding"/>
    <property type="evidence" value="ECO:0007669"/>
    <property type="project" value="UniProtKB-KW"/>
</dbReference>
<dbReference type="AlphaFoldDB" id="A0A6J0LM53"/>
<keyword evidence="1" id="KW-0863">Zinc-finger</keyword>
<evidence type="ECO:0000256" key="1">
    <source>
        <dbReference type="PROSITE-ProRule" id="PRU00042"/>
    </source>
</evidence>
<dbReference type="GeneID" id="108831380"/>
<dbReference type="PANTHER" id="PTHR46869:SF15">
    <property type="entry name" value="C2H2-TYPE DOMAIN-CONTAINING PROTEIN"/>
    <property type="match status" value="1"/>
</dbReference>
<dbReference type="Proteomes" id="UP000504610">
    <property type="component" value="Chromosome 8"/>
</dbReference>
<keyword evidence="1" id="KW-0479">Metal-binding</keyword>
<keyword evidence="4" id="KW-1185">Reference proteome</keyword>
<dbReference type="PROSITE" id="PS50157">
    <property type="entry name" value="ZINC_FINGER_C2H2_2"/>
    <property type="match status" value="3"/>
</dbReference>
<dbReference type="PANTHER" id="PTHR46869">
    <property type="entry name" value="C2H2-LIKE ZINC FINGER PROTEIN"/>
    <property type="match status" value="1"/>
</dbReference>
<dbReference type="SMART" id="SM00355">
    <property type="entry name" value="ZnF_C2H2"/>
    <property type="match status" value="3"/>
</dbReference>
<dbReference type="KEGG" id="rsz:108831380"/>
<protein>
    <submittedName>
        <fullName evidence="5">Zinc finger protein ZAT9-like</fullName>
    </submittedName>
</protein>
<dbReference type="PROSITE" id="PS00028">
    <property type="entry name" value="ZINC_FINGER_C2H2_1"/>
    <property type="match status" value="3"/>
</dbReference>
<evidence type="ECO:0000313" key="4">
    <source>
        <dbReference type="Proteomes" id="UP000504610"/>
    </source>
</evidence>
<evidence type="ECO:0000313" key="5">
    <source>
        <dbReference type="RefSeq" id="XP_018460431.1"/>
    </source>
</evidence>
<dbReference type="Pfam" id="PF13912">
    <property type="entry name" value="zf-C2H2_6"/>
    <property type="match status" value="2"/>
</dbReference>
<dbReference type="InterPro" id="IPR013087">
    <property type="entry name" value="Znf_C2H2_type"/>
</dbReference>
<sequence>METITTEKEYMCKFCNKKFPSGKSLGGHIRIHTSLHSNSNSGKKPKKKKNKKKRLVDQREITALKQHQLCCRECGEVFDSLKDLWSHMDCCHCEGEKLVMDTETTTSSGSTRKRSKKQFSSESFSSSTSSACEIDQEHRNTALSLMMLSMDPRGLTLVLNSLVTELPHNSEILETKLSSGEQLKMIFNVAVDDQLRSAAAGAILTDSYSSDSDYFMNGPKRSDSDISVDGCLRNNGDDDFEAKEGRSQYELRNSKNVALPCNETDSCADTNRKEAISAKKNSKGHECPICFRVFKSGPALGGHKRSHFIGNQEHRIKHKAAADMGIDLNLPAQDI</sequence>
<dbReference type="OrthoDB" id="9451254at2759"/>
<proteinExistence type="predicted"/>
<evidence type="ECO:0000259" key="3">
    <source>
        <dbReference type="PROSITE" id="PS50157"/>
    </source>
</evidence>
<name>A0A6J0LM53_RAPSA</name>
<feature type="compositionally biased region" description="Basic residues" evidence="2">
    <location>
        <begin position="43"/>
        <end position="54"/>
    </location>
</feature>
<reference evidence="5" key="2">
    <citation type="submission" date="2025-08" db="UniProtKB">
        <authorList>
            <consortium name="RefSeq"/>
        </authorList>
    </citation>
    <scope>IDENTIFICATION</scope>
    <source>
        <tissue evidence="5">Leaf</tissue>
    </source>
</reference>
<gene>
    <name evidence="5" type="primary">LOC108831380</name>
</gene>
<dbReference type="SUPFAM" id="SSF57667">
    <property type="entry name" value="beta-beta-alpha zinc fingers"/>
    <property type="match status" value="1"/>
</dbReference>
<feature type="domain" description="C2H2-type" evidence="3">
    <location>
        <begin position="285"/>
        <end position="307"/>
    </location>
</feature>
<organism evidence="4 5">
    <name type="scientific">Raphanus sativus</name>
    <name type="common">Radish</name>
    <name type="synonym">Raphanus raphanistrum var. sativus</name>
    <dbReference type="NCBI Taxonomy" id="3726"/>
    <lineage>
        <taxon>Eukaryota</taxon>
        <taxon>Viridiplantae</taxon>
        <taxon>Streptophyta</taxon>
        <taxon>Embryophyta</taxon>
        <taxon>Tracheophyta</taxon>
        <taxon>Spermatophyta</taxon>
        <taxon>Magnoliopsida</taxon>
        <taxon>eudicotyledons</taxon>
        <taxon>Gunneridae</taxon>
        <taxon>Pentapetalae</taxon>
        <taxon>rosids</taxon>
        <taxon>malvids</taxon>
        <taxon>Brassicales</taxon>
        <taxon>Brassicaceae</taxon>
        <taxon>Brassiceae</taxon>
        <taxon>Raphanus</taxon>
    </lineage>
</organism>
<accession>A0A6J0LM53</accession>